<dbReference type="PANTHER" id="PTHR22801:SF63">
    <property type="entry name" value="C-TYPE LECTIN DOMAIN-CONTAINING PROTEIN"/>
    <property type="match status" value="1"/>
</dbReference>
<sequence>MKRSVYLLIFMFVSCYGRDTLSYTYNNTKYKIYSRHLQWSAALESCASKGLELFYPKNQNELNVAKKLMKEMELKYIFVGITSENFNGVFTTIYGKNMSDVYGKWGTGEPNNAGGQEECVVLRADGTYNDDNCSHVFPYICKEHESQFDVVNSDISVPASKSKEIFFRNDYKYLKHKDSFYKAHPVPMQWESARRKCIMEGASLFYPEDEDEVHEVTRYLNQTQPWFQYMFVGISTRLASGLYMTVDGEPIRNVFNEWYRKVPSGANGRNSCVTLSREGFLNDIKCSEERPFVCKKKASSIEWSKDCDVPYKDYIYNADTGSCYKFHLQRLNWREAVEACDDEQAKLAIINTVEEANYLVNISNNTPKDMVRGWYLCPYVHLGYNYDATENDWRTITGESLQKAGYSVWDDYQVDGEGERCGAMLYNGRLNDVNCENLKCFFVCEIEKGHNMTAYIRR</sequence>
<dbReference type="InterPro" id="IPR018378">
    <property type="entry name" value="C-type_lectin_CS"/>
</dbReference>
<name>A0AAJ6ZWW3_PAPXU</name>
<dbReference type="AlphaFoldDB" id="A0AAJ6ZWW3"/>
<evidence type="ECO:0000313" key="4">
    <source>
        <dbReference type="RefSeq" id="XP_013180764.1"/>
    </source>
</evidence>
<dbReference type="InterPro" id="IPR050801">
    <property type="entry name" value="Ca-Dep_Lectins_ImmuneDev"/>
</dbReference>
<accession>A0AAJ6ZWW3</accession>
<dbReference type="PROSITE" id="PS00615">
    <property type="entry name" value="C_TYPE_LECTIN_1"/>
    <property type="match status" value="2"/>
</dbReference>
<dbReference type="CDD" id="cd00037">
    <property type="entry name" value="CLECT"/>
    <property type="match status" value="2"/>
</dbReference>
<evidence type="ECO:0000256" key="2">
    <source>
        <dbReference type="SAM" id="SignalP"/>
    </source>
</evidence>
<feature type="signal peptide" evidence="2">
    <location>
        <begin position="1"/>
        <end position="17"/>
    </location>
</feature>
<dbReference type="PROSITE" id="PS51257">
    <property type="entry name" value="PROKAR_LIPOPROTEIN"/>
    <property type="match status" value="1"/>
</dbReference>
<feature type="domain" description="C-type lectin" evidence="3">
    <location>
        <begin position="176"/>
        <end position="295"/>
    </location>
</feature>
<organism evidence="4">
    <name type="scientific">Papilio xuthus</name>
    <name type="common">Asian swallowtail butterfly</name>
    <dbReference type="NCBI Taxonomy" id="66420"/>
    <lineage>
        <taxon>Eukaryota</taxon>
        <taxon>Metazoa</taxon>
        <taxon>Ecdysozoa</taxon>
        <taxon>Arthropoda</taxon>
        <taxon>Hexapoda</taxon>
        <taxon>Insecta</taxon>
        <taxon>Pterygota</taxon>
        <taxon>Neoptera</taxon>
        <taxon>Endopterygota</taxon>
        <taxon>Lepidoptera</taxon>
        <taxon>Glossata</taxon>
        <taxon>Ditrysia</taxon>
        <taxon>Papilionoidea</taxon>
        <taxon>Papilionidae</taxon>
        <taxon>Papilioninae</taxon>
        <taxon>Papilio</taxon>
    </lineage>
</organism>
<dbReference type="RefSeq" id="XP_013180764.1">
    <property type="nucleotide sequence ID" value="XM_013325310.1"/>
</dbReference>
<dbReference type="Gene3D" id="3.10.100.10">
    <property type="entry name" value="Mannose-Binding Protein A, subunit A"/>
    <property type="match status" value="3"/>
</dbReference>
<protein>
    <submittedName>
        <fullName evidence="4">Macrophage mannose receptor 1-like</fullName>
    </submittedName>
</protein>
<feature type="chain" id="PRO_5042600889" evidence="2">
    <location>
        <begin position="18"/>
        <end position="458"/>
    </location>
</feature>
<keyword evidence="2" id="KW-0732">Signal</keyword>
<dbReference type="GeneID" id="106127234"/>
<dbReference type="SUPFAM" id="SSF56436">
    <property type="entry name" value="C-type lectin-like"/>
    <property type="match status" value="3"/>
</dbReference>
<dbReference type="SMART" id="SM00034">
    <property type="entry name" value="CLECT"/>
    <property type="match status" value="3"/>
</dbReference>
<dbReference type="KEGG" id="pxu:106127234"/>
<dbReference type="Pfam" id="PF00059">
    <property type="entry name" value="Lectin_C"/>
    <property type="match status" value="3"/>
</dbReference>
<dbReference type="InterPro" id="IPR001304">
    <property type="entry name" value="C-type_lectin-like"/>
</dbReference>
<keyword evidence="1" id="KW-1015">Disulfide bond</keyword>
<feature type="domain" description="C-type lectin" evidence="3">
    <location>
        <begin position="25"/>
        <end position="142"/>
    </location>
</feature>
<dbReference type="PANTHER" id="PTHR22801">
    <property type="entry name" value="LITHOSTATHINE"/>
    <property type="match status" value="1"/>
</dbReference>
<evidence type="ECO:0000256" key="1">
    <source>
        <dbReference type="ARBA" id="ARBA00023157"/>
    </source>
</evidence>
<reference evidence="4" key="1">
    <citation type="submission" date="2025-08" db="UniProtKB">
        <authorList>
            <consortium name="RefSeq"/>
        </authorList>
    </citation>
    <scope>IDENTIFICATION</scope>
</reference>
<proteinExistence type="predicted"/>
<dbReference type="Proteomes" id="UP000694872">
    <property type="component" value="Unplaced"/>
</dbReference>
<dbReference type="InterPro" id="IPR016186">
    <property type="entry name" value="C-type_lectin-like/link_sf"/>
</dbReference>
<gene>
    <name evidence="4" type="primary">LOC106127234</name>
</gene>
<feature type="domain" description="C-type lectin" evidence="3">
    <location>
        <begin position="319"/>
        <end position="436"/>
    </location>
</feature>
<dbReference type="InterPro" id="IPR016187">
    <property type="entry name" value="CTDL_fold"/>
</dbReference>
<dbReference type="PROSITE" id="PS50041">
    <property type="entry name" value="C_TYPE_LECTIN_2"/>
    <property type="match status" value="3"/>
</dbReference>
<evidence type="ECO:0000259" key="3">
    <source>
        <dbReference type="PROSITE" id="PS50041"/>
    </source>
</evidence>